<keyword evidence="2" id="KW-0560">Oxidoreductase</keyword>
<dbReference type="InterPro" id="IPR023210">
    <property type="entry name" value="NADP_OxRdtase_dom"/>
</dbReference>
<dbReference type="EMBL" id="ML977001">
    <property type="protein sequence ID" value="KAF1953908.1"/>
    <property type="molecule type" value="Genomic_DNA"/>
</dbReference>
<name>A0A6A5TNC4_9PLEO</name>
<evidence type="ECO:0000313" key="9">
    <source>
        <dbReference type="Proteomes" id="UP000800035"/>
    </source>
</evidence>
<proteinExistence type="inferred from homology"/>
<gene>
    <name evidence="8" type="ORF">CC80DRAFT_494161</name>
</gene>
<dbReference type="PRINTS" id="PR00069">
    <property type="entry name" value="ALDKETRDTASE"/>
</dbReference>
<dbReference type="PIRSF" id="PIRSF000097">
    <property type="entry name" value="AKR"/>
    <property type="match status" value="1"/>
</dbReference>
<dbReference type="GO" id="GO:0016491">
    <property type="term" value="F:oxidoreductase activity"/>
    <property type="evidence" value="ECO:0007669"/>
    <property type="project" value="UniProtKB-KW"/>
</dbReference>
<feature type="active site" description="Proton donor" evidence="3">
    <location>
        <position position="71"/>
    </location>
</feature>
<dbReference type="InterPro" id="IPR020471">
    <property type="entry name" value="AKR"/>
</dbReference>
<dbReference type="AlphaFoldDB" id="A0A6A5TNC4"/>
<dbReference type="Proteomes" id="UP000800035">
    <property type="component" value="Unassembled WGS sequence"/>
</dbReference>
<accession>A0A6A5TNC4</accession>
<protein>
    <submittedName>
        <fullName evidence="8">Aldo/keto reductase</fullName>
    </submittedName>
</protein>
<feature type="binding site" evidence="4">
    <location>
        <position position="132"/>
    </location>
    <ligand>
        <name>substrate</name>
    </ligand>
</feature>
<reference evidence="8" key="1">
    <citation type="journal article" date="2020" name="Stud. Mycol.">
        <title>101 Dothideomycetes genomes: a test case for predicting lifestyles and emergence of pathogens.</title>
        <authorList>
            <person name="Haridas S."/>
            <person name="Albert R."/>
            <person name="Binder M."/>
            <person name="Bloem J."/>
            <person name="Labutti K."/>
            <person name="Salamov A."/>
            <person name="Andreopoulos B."/>
            <person name="Baker S."/>
            <person name="Barry K."/>
            <person name="Bills G."/>
            <person name="Bluhm B."/>
            <person name="Cannon C."/>
            <person name="Castanera R."/>
            <person name="Culley D."/>
            <person name="Daum C."/>
            <person name="Ezra D."/>
            <person name="Gonzalez J."/>
            <person name="Henrissat B."/>
            <person name="Kuo A."/>
            <person name="Liang C."/>
            <person name="Lipzen A."/>
            <person name="Lutzoni F."/>
            <person name="Magnuson J."/>
            <person name="Mondo S."/>
            <person name="Nolan M."/>
            <person name="Ohm R."/>
            <person name="Pangilinan J."/>
            <person name="Park H.-J."/>
            <person name="Ramirez L."/>
            <person name="Alfaro M."/>
            <person name="Sun H."/>
            <person name="Tritt A."/>
            <person name="Yoshinaga Y."/>
            <person name="Zwiers L.-H."/>
            <person name="Turgeon B."/>
            <person name="Goodwin S."/>
            <person name="Spatafora J."/>
            <person name="Crous P."/>
            <person name="Grigoriev I."/>
        </authorList>
    </citation>
    <scope>NUCLEOTIDE SEQUENCE</scope>
    <source>
        <strain evidence="8">CBS 675.92</strain>
    </source>
</reference>
<evidence type="ECO:0000256" key="1">
    <source>
        <dbReference type="ARBA" id="ARBA00007905"/>
    </source>
</evidence>
<evidence type="ECO:0000256" key="3">
    <source>
        <dbReference type="PIRSR" id="PIRSR000097-1"/>
    </source>
</evidence>
<evidence type="ECO:0000256" key="2">
    <source>
        <dbReference type="ARBA" id="ARBA00023002"/>
    </source>
</evidence>
<dbReference type="Pfam" id="PF00248">
    <property type="entry name" value="Aldo_ket_red"/>
    <property type="match status" value="1"/>
</dbReference>
<evidence type="ECO:0000256" key="4">
    <source>
        <dbReference type="PIRSR" id="PIRSR000097-2"/>
    </source>
</evidence>
<dbReference type="PANTHER" id="PTHR43827">
    <property type="entry name" value="2,5-DIKETO-D-GLUCONIC ACID REDUCTASE"/>
    <property type="match status" value="1"/>
</dbReference>
<dbReference type="PROSITE" id="PS00063">
    <property type="entry name" value="ALDOKETO_REDUCTASE_3"/>
    <property type="match status" value="1"/>
</dbReference>
<evidence type="ECO:0000256" key="6">
    <source>
        <dbReference type="SAM" id="MobiDB-lite"/>
    </source>
</evidence>
<dbReference type="OrthoDB" id="416253at2759"/>
<dbReference type="PROSITE" id="PS00798">
    <property type="entry name" value="ALDOKETO_REDUCTASE_1"/>
    <property type="match status" value="1"/>
</dbReference>
<feature type="site" description="Lowers pKa of active site Tyr" evidence="5">
    <location>
        <position position="96"/>
    </location>
</feature>
<comment type="similarity">
    <text evidence="1">Belongs to the aldo/keto reductase family.</text>
</comment>
<dbReference type="InterPro" id="IPR018170">
    <property type="entry name" value="Aldo/ket_reductase_CS"/>
</dbReference>
<dbReference type="PANTHER" id="PTHR43827:SF13">
    <property type="entry name" value="ALDO_KETO REDUCTASE FAMILY PROTEIN"/>
    <property type="match status" value="1"/>
</dbReference>
<evidence type="ECO:0000313" key="8">
    <source>
        <dbReference type="EMBL" id="KAF1953908.1"/>
    </source>
</evidence>
<organism evidence="8 9">
    <name type="scientific">Byssothecium circinans</name>
    <dbReference type="NCBI Taxonomy" id="147558"/>
    <lineage>
        <taxon>Eukaryota</taxon>
        <taxon>Fungi</taxon>
        <taxon>Dikarya</taxon>
        <taxon>Ascomycota</taxon>
        <taxon>Pezizomycotina</taxon>
        <taxon>Dothideomycetes</taxon>
        <taxon>Pleosporomycetidae</taxon>
        <taxon>Pleosporales</taxon>
        <taxon>Massarineae</taxon>
        <taxon>Massarinaceae</taxon>
        <taxon>Byssothecium</taxon>
    </lineage>
</organism>
<feature type="domain" description="NADP-dependent oxidoreductase" evidence="7">
    <location>
        <begin position="57"/>
        <end position="284"/>
    </location>
</feature>
<dbReference type="Gene3D" id="3.20.20.100">
    <property type="entry name" value="NADP-dependent oxidoreductase domain"/>
    <property type="match status" value="1"/>
</dbReference>
<dbReference type="InterPro" id="IPR036812">
    <property type="entry name" value="NAD(P)_OxRdtase_dom_sf"/>
</dbReference>
<sequence length="302" mass="33776">MALAALGHKWSAEPTIEHPLSISSSLKLATSGYRMPQLGFGVYLSKPPDCVKSCLCALKAGYRHIDTAQYYANEASVGRAIRDSGIPRSEIFITTKILSPGKDIDTTLQTIKESVKKLDDREDGYVDLFLIHSPNGGPMSRRAMWLALEKARDAGLVRDIGVSNYGIGHIEEIKKFSKLWPVVNQIELHPWCQQPEIVDYCEDNMIVIEAYCPLVRNQKAHDKTLVSISEKHKRPPNQILIRWSLQHGWVPLPKSDKRERIISNADVYGFELDDEDMEKLDGLDRGPNGGSIVQLVDNSPTG</sequence>
<dbReference type="FunFam" id="3.20.20.100:FF:000015">
    <property type="entry name" value="Oxidoreductase, aldo/keto reductase family"/>
    <property type="match status" value="1"/>
</dbReference>
<dbReference type="CDD" id="cd19071">
    <property type="entry name" value="AKR_AKR1-5-like"/>
    <property type="match status" value="1"/>
</dbReference>
<dbReference type="PROSITE" id="PS00062">
    <property type="entry name" value="ALDOKETO_REDUCTASE_2"/>
    <property type="match status" value="1"/>
</dbReference>
<evidence type="ECO:0000256" key="5">
    <source>
        <dbReference type="PIRSR" id="PIRSR000097-3"/>
    </source>
</evidence>
<keyword evidence="9" id="KW-1185">Reference proteome</keyword>
<feature type="region of interest" description="Disordered" evidence="6">
    <location>
        <begin position="281"/>
        <end position="302"/>
    </location>
</feature>
<dbReference type="SUPFAM" id="SSF51430">
    <property type="entry name" value="NAD(P)-linked oxidoreductase"/>
    <property type="match status" value="1"/>
</dbReference>
<evidence type="ECO:0000259" key="7">
    <source>
        <dbReference type="Pfam" id="PF00248"/>
    </source>
</evidence>